<comment type="caution">
    <text evidence="2">The sequence shown here is derived from an EMBL/GenBank/DDBJ whole genome shotgun (WGS) entry which is preliminary data.</text>
</comment>
<dbReference type="Proteomes" id="UP000297258">
    <property type="component" value="Unassembled WGS sequence"/>
</dbReference>
<reference evidence="2 3" key="1">
    <citation type="submission" date="2019-03" db="EMBL/GenBank/DDBJ databases">
        <title>Draft genome of Massilia hortus sp. nov., a novel bacterial species of the Oxalobacteraceae family.</title>
        <authorList>
            <person name="Peta V."/>
            <person name="Raths R."/>
            <person name="Bucking H."/>
        </authorList>
    </citation>
    <scope>NUCLEOTIDE SEQUENCE [LARGE SCALE GENOMIC DNA]</scope>
    <source>
        <strain evidence="2 3">ONC3</strain>
    </source>
</reference>
<name>A0A4Y9SPE2_9BURK</name>
<accession>A0A4Y9SPE2</accession>
<evidence type="ECO:0000313" key="2">
    <source>
        <dbReference type="EMBL" id="TFW28448.1"/>
    </source>
</evidence>
<protein>
    <submittedName>
        <fullName evidence="2">CcoQ/FixQ family Cbb3-type cytochrome c oxidase assembly chaperone</fullName>
    </submittedName>
</protein>
<evidence type="ECO:0000256" key="1">
    <source>
        <dbReference type="SAM" id="Phobius"/>
    </source>
</evidence>
<dbReference type="AlphaFoldDB" id="A0A4Y9SPE2"/>
<keyword evidence="3" id="KW-1185">Reference proteome</keyword>
<dbReference type="EMBL" id="SPUM01000138">
    <property type="protein sequence ID" value="TFW28448.1"/>
    <property type="molecule type" value="Genomic_DNA"/>
</dbReference>
<gene>
    <name evidence="2" type="ORF">E4O92_21290</name>
</gene>
<evidence type="ECO:0000313" key="3">
    <source>
        <dbReference type="Proteomes" id="UP000297258"/>
    </source>
</evidence>
<dbReference type="InterPro" id="IPR008621">
    <property type="entry name" value="Cbb3-typ_cyt_oxidase_comp"/>
</dbReference>
<dbReference type="OrthoDB" id="8604580at2"/>
<feature type="transmembrane region" description="Helical" evidence="1">
    <location>
        <begin position="12"/>
        <end position="32"/>
    </location>
</feature>
<keyword evidence="1" id="KW-1133">Transmembrane helix</keyword>
<proteinExistence type="predicted"/>
<dbReference type="RefSeq" id="WP_135191671.1">
    <property type="nucleotide sequence ID" value="NZ_SPUM01000138.1"/>
</dbReference>
<organism evidence="2 3">
    <name type="scientific">Massilia horti</name>
    <dbReference type="NCBI Taxonomy" id="2562153"/>
    <lineage>
        <taxon>Bacteria</taxon>
        <taxon>Pseudomonadati</taxon>
        <taxon>Pseudomonadota</taxon>
        <taxon>Betaproteobacteria</taxon>
        <taxon>Burkholderiales</taxon>
        <taxon>Oxalobacteraceae</taxon>
        <taxon>Telluria group</taxon>
        <taxon>Massilia</taxon>
    </lineage>
</organism>
<sequence length="57" mass="6579">MGIENIFDDASRIMTVISFVTFLGIVLWTYALKSRRDFDQAALLPFADDEEQEERHG</sequence>
<keyword evidence="1" id="KW-0812">Transmembrane</keyword>
<dbReference type="Pfam" id="PF05545">
    <property type="entry name" value="FixQ"/>
    <property type="match status" value="1"/>
</dbReference>
<keyword evidence="1" id="KW-0472">Membrane</keyword>